<keyword evidence="2" id="KW-1185">Reference proteome</keyword>
<proteinExistence type="predicted"/>
<gene>
    <name evidence="1" type="ORF">DV515_00008710</name>
</gene>
<sequence length="379" mass="41035">MRFTRETAEDVLISGRAVDVGQNTHFWLLQVSAQSRLTVPSSFGGLVAAASSVQVQQCWKSFTQRRGRDSHVLVRAMPPQLPSEACLALGKGNEGSGQQVETHKYLKDDAGNIRLWKRAQHKDPQLVVVLHQALRADTYPGPLAFLGHQNRFSAVSGVVKGTSSYRILVIGTAFSRSSSSQSIGAVVYKSGNECKESSRELNNNNRAKGLPCPLLSAVQCLHWAVSVVSGSLHCNVDGHRTHDMWKILKTAVLVVTDIHTINKYIPWPPAHLKTTGPGDGTNDVGGWYEILAQTRAAFARGQREESGLEILAVPGLPPSMFIIQTLALEVKPQPSSATIPYKDRLHVLGVHNCISLEGLQSAARSGDPSSKAMALATRG</sequence>
<dbReference type="EMBL" id="QUSF01000026">
    <property type="protein sequence ID" value="RLW00699.1"/>
    <property type="molecule type" value="Genomic_DNA"/>
</dbReference>
<evidence type="ECO:0000313" key="2">
    <source>
        <dbReference type="Proteomes" id="UP000276834"/>
    </source>
</evidence>
<comment type="caution">
    <text evidence="1">The sequence shown here is derived from an EMBL/GenBank/DDBJ whole genome shotgun (WGS) entry which is preliminary data.</text>
</comment>
<protein>
    <submittedName>
        <fullName evidence="1">Uncharacterized protein</fullName>
    </submittedName>
</protein>
<organism evidence="1 2">
    <name type="scientific">Chloebia gouldiae</name>
    <name type="common">Gouldian finch</name>
    <name type="synonym">Erythrura gouldiae</name>
    <dbReference type="NCBI Taxonomy" id="44316"/>
    <lineage>
        <taxon>Eukaryota</taxon>
        <taxon>Metazoa</taxon>
        <taxon>Chordata</taxon>
        <taxon>Craniata</taxon>
        <taxon>Vertebrata</taxon>
        <taxon>Euteleostomi</taxon>
        <taxon>Archelosauria</taxon>
        <taxon>Archosauria</taxon>
        <taxon>Dinosauria</taxon>
        <taxon>Saurischia</taxon>
        <taxon>Theropoda</taxon>
        <taxon>Coelurosauria</taxon>
        <taxon>Aves</taxon>
        <taxon>Neognathae</taxon>
        <taxon>Neoaves</taxon>
        <taxon>Telluraves</taxon>
        <taxon>Australaves</taxon>
        <taxon>Passeriformes</taxon>
        <taxon>Passeroidea</taxon>
        <taxon>Passeridae</taxon>
        <taxon>Chloebia</taxon>
    </lineage>
</organism>
<dbReference type="AlphaFoldDB" id="A0A3L8SEZ6"/>
<accession>A0A3L8SEZ6</accession>
<reference evidence="1 2" key="1">
    <citation type="journal article" date="2018" name="Proc. R. Soc. B">
        <title>A non-coding region near Follistatin controls head colour polymorphism in the Gouldian finch.</title>
        <authorList>
            <person name="Toomey M.B."/>
            <person name="Marques C.I."/>
            <person name="Andrade P."/>
            <person name="Araujo P.M."/>
            <person name="Sabatino S."/>
            <person name="Gazda M.A."/>
            <person name="Afonso S."/>
            <person name="Lopes R.J."/>
            <person name="Corbo J.C."/>
            <person name="Carneiro M."/>
        </authorList>
    </citation>
    <scope>NUCLEOTIDE SEQUENCE [LARGE SCALE GENOMIC DNA]</scope>
    <source>
        <strain evidence="1">Red01</strain>
        <tissue evidence="1">Muscle</tissue>
    </source>
</reference>
<evidence type="ECO:0000313" key="1">
    <source>
        <dbReference type="EMBL" id="RLW00699.1"/>
    </source>
</evidence>
<dbReference type="Proteomes" id="UP000276834">
    <property type="component" value="Unassembled WGS sequence"/>
</dbReference>
<name>A0A3L8SEZ6_CHLGU</name>